<dbReference type="AlphaFoldDB" id="A0A101XTB3"/>
<keyword evidence="1" id="KW-0812">Transmembrane</keyword>
<name>A0A101XTB3_9BACL</name>
<comment type="caution">
    <text evidence="2">The sequence shown here is derived from an EMBL/GenBank/DDBJ whole genome shotgun (WGS) entry which is preliminary data.</text>
</comment>
<protein>
    <submittedName>
        <fullName evidence="2">Uncharacterized protein</fullName>
    </submittedName>
</protein>
<evidence type="ECO:0000256" key="1">
    <source>
        <dbReference type="SAM" id="Phobius"/>
    </source>
</evidence>
<proteinExistence type="predicted"/>
<dbReference type="EMBL" id="LPVJ01000006">
    <property type="protein sequence ID" value="KUO97163.1"/>
    <property type="molecule type" value="Genomic_DNA"/>
</dbReference>
<dbReference type="OrthoDB" id="9885621at2"/>
<evidence type="ECO:0000313" key="2">
    <source>
        <dbReference type="EMBL" id="KUO97163.1"/>
    </source>
</evidence>
<reference evidence="2 3" key="1">
    <citation type="submission" date="2015-12" db="EMBL/GenBank/DDBJ databases">
        <title>Draft genome sequence of Acidibacillus ferrooxidans ITV001, isolated from a chalcopyrite acid mine drainage site in Brazil.</title>
        <authorList>
            <person name="Dall'Agnol H."/>
            <person name="Nancucheo I."/>
            <person name="Johnson B."/>
            <person name="Oliveira R."/>
            <person name="Leite L."/>
            <person name="Pylro V."/>
            <person name="Nunes G.L."/>
            <person name="Tzotzos G."/>
            <person name="Fernandes G.R."/>
            <person name="Dutra J."/>
            <person name="Orellana S.C."/>
            <person name="Oliveira G."/>
        </authorList>
    </citation>
    <scope>NUCLEOTIDE SEQUENCE [LARGE SCALE GENOMIC DNA]</scope>
    <source>
        <strain evidence="3">ITV01</strain>
    </source>
</reference>
<feature type="transmembrane region" description="Helical" evidence="1">
    <location>
        <begin position="52"/>
        <end position="75"/>
    </location>
</feature>
<sequence length="80" mass="8859">MSFTVEELGSGAKNTVNLDQAELKMVSAVLETSQLSQYRAVPYGKKKLGRGVLTLMWALRIYVFLALPLVAYVFFSSLKA</sequence>
<dbReference type="Proteomes" id="UP000053557">
    <property type="component" value="Unassembled WGS sequence"/>
</dbReference>
<organism evidence="2 3">
    <name type="scientific">Ferroacidibacillus organovorans</name>
    <dbReference type="NCBI Taxonomy" id="1765683"/>
    <lineage>
        <taxon>Bacteria</taxon>
        <taxon>Bacillati</taxon>
        <taxon>Bacillota</taxon>
        <taxon>Bacilli</taxon>
        <taxon>Bacillales</taxon>
        <taxon>Alicyclobacillaceae</taxon>
        <taxon>Ferroacidibacillus</taxon>
    </lineage>
</organism>
<keyword evidence="1" id="KW-0472">Membrane</keyword>
<evidence type="ECO:0000313" key="3">
    <source>
        <dbReference type="Proteomes" id="UP000053557"/>
    </source>
</evidence>
<gene>
    <name evidence="2" type="ORF">ATW55_12710</name>
</gene>
<keyword evidence="1" id="KW-1133">Transmembrane helix</keyword>
<keyword evidence="3" id="KW-1185">Reference proteome</keyword>
<dbReference type="RefSeq" id="WP_067711753.1">
    <property type="nucleotide sequence ID" value="NZ_LPVJ01000006.1"/>
</dbReference>
<accession>A0A101XTB3</accession>